<dbReference type="OMA" id="CHKNETA"/>
<reference evidence="22" key="1">
    <citation type="submission" date="2012-12" db="EMBL/GenBank/DDBJ databases">
        <authorList>
            <person name="Hellsten U."/>
            <person name="Grimwood J."/>
            <person name="Chapman J.A."/>
            <person name="Shapiro H."/>
            <person name="Aerts A."/>
            <person name="Otillar R.P."/>
            <person name="Terry A.Y."/>
            <person name="Boore J.L."/>
            <person name="Simakov O."/>
            <person name="Marletaz F."/>
            <person name="Cho S.-J."/>
            <person name="Edsinger-Gonzales E."/>
            <person name="Havlak P."/>
            <person name="Kuo D.-H."/>
            <person name="Larsson T."/>
            <person name="Lv J."/>
            <person name="Arendt D."/>
            <person name="Savage R."/>
            <person name="Osoegawa K."/>
            <person name="de Jong P."/>
            <person name="Lindberg D.R."/>
            <person name="Seaver E.C."/>
            <person name="Weisblat D.A."/>
            <person name="Putnam N.H."/>
            <person name="Grigoriev I.V."/>
            <person name="Rokhsar D.S."/>
        </authorList>
    </citation>
    <scope>NUCLEOTIDE SEQUENCE</scope>
</reference>
<keyword evidence="8" id="KW-0630">Potassium</keyword>
<feature type="transmembrane region" description="Helical" evidence="17">
    <location>
        <begin position="495"/>
        <end position="513"/>
    </location>
</feature>
<feature type="region of interest" description="Disordered" evidence="16">
    <location>
        <begin position="808"/>
        <end position="861"/>
    </location>
</feature>
<protein>
    <recommendedName>
        <fullName evidence="23">Solute carrier family 12 member 6</fullName>
    </recommendedName>
</protein>
<evidence type="ECO:0000256" key="12">
    <source>
        <dbReference type="ARBA" id="ARBA00023180"/>
    </source>
</evidence>
<dbReference type="EMBL" id="KB096134">
    <property type="protein sequence ID" value="ESO08064.1"/>
    <property type="molecule type" value="Genomic_DNA"/>
</dbReference>
<keyword evidence="10" id="KW-0406">Ion transport</keyword>
<dbReference type="GO" id="GO:1902476">
    <property type="term" value="P:chloride transmembrane transport"/>
    <property type="evidence" value="ECO:0000318"/>
    <property type="project" value="GO_Central"/>
</dbReference>
<feature type="transmembrane region" description="Helical" evidence="17">
    <location>
        <begin position="135"/>
        <end position="153"/>
    </location>
</feature>
<reference evidence="20 22" key="2">
    <citation type="journal article" date="2013" name="Nature">
        <title>Insights into bilaterian evolution from three spiralian genomes.</title>
        <authorList>
            <person name="Simakov O."/>
            <person name="Marletaz F."/>
            <person name="Cho S.J."/>
            <person name="Edsinger-Gonzales E."/>
            <person name="Havlak P."/>
            <person name="Hellsten U."/>
            <person name="Kuo D.H."/>
            <person name="Larsson T."/>
            <person name="Lv J."/>
            <person name="Arendt D."/>
            <person name="Savage R."/>
            <person name="Osoegawa K."/>
            <person name="de Jong P."/>
            <person name="Grimwood J."/>
            <person name="Chapman J.A."/>
            <person name="Shapiro H."/>
            <person name="Aerts A."/>
            <person name="Otillar R.P."/>
            <person name="Terry A.Y."/>
            <person name="Boore J.L."/>
            <person name="Grigoriev I.V."/>
            <person name="Lindberg D.R."/>
            <person name="Seaver E.C."/>
            <person name="Weisblat D.A."/>
            <person name="Putnam N.H."/>
            <person name="Rokhsar D.S."/>
        </authorList>
    </citation>
    <scope>NUCLEOTIDE SEQUENCE</scope>
</reference>
<dbReference type="GO" id="GO:0055064">
    <property type="term" value="P:chloride ion homeostasis"/>
    <property type="evidence" value="ECO:0000318"/>
    <property type="project" value="GO_Central"/>
</dbReference>
<feature type="transmembrane region" description="Helical" evidence="17">
    <location>
        <begin position="437"/>
        <end position="456"/>
    </location>
</feature>
<dbReference type="InterPro" id="IPR000076">
    <property type="entry name" value="KCL_cotranspt"/>
</dbReference>
<feature type="transmembrane region" description="Helical" evidence="17">
    <location>
        <begin position="160"/>
        <end position="179"/>
    </location>
</feature>
<keyword evidence="5" id="KW-0597">Phosphoprotein</keyword>
<name>T1G202_HELRO</name>
<dbReference type="GO" id="GO:0015379">
    <property type="term" value="F:potassium:chloride symporter activity"/>
    <property type="evidence" value="ECO:0000318"/>
    <property type="project" value="GO_Central"/>
</dbReference>
<feature type="domain" description="SLC12A transporter C-terminal" evidence="19">
    <location>
        <begin position="719"/>
        <end position="945"/>
    </location>
</feature>
<dbReference type="AlphaFoldDB" id="T1G202"/>
<dbReference type="EnsemblMetazoa" id="HelroT75089">
    <property type="protein sequence ID" value="HelroP75089"/>
    <property type="gene ID" value="HelroG75089"/>
</dbReference>
<evidence type="ECO:0000256" key="6">
    <source>
        <dbReference type="ARBA" id="ARBA00022692"/>
    </source>
</evidence>
<evidence type="ECO:0000256" key="8">
    <source>
        <dbReference type="ARBA" id="ARBA00022958"/>
    </source>
</evidence>
<evidence type="ECO:0000259" key="19">
    <source>
        <dbReference type="Pfam" id="PF03522"/>
    </source>
</evidence>
<evidence type="ECO:0000256" key="16">
    <source>
        <dbReference type="SAM" id="MobiDB-lite"/>
    </source>
</evidence>
<keyword evidence="22" id="KW-1185">Reference proteome</keyword>
<keyword evidence="2" id="KW-0813">Transport</keyword>
<evidence type="ECO:0000256" key="4">
    <source>
        <dbReference type="ARBA" id="ARBA00022538"/>
    </source>
</evidence>
<keyword evidence="13" id="KW-0868">Chloride</keyword>
<dbReference type="GO" id="GO:0006884">
    <property type="term" value="P:cell volume homeostasis"/>
    <property type="evidence" value="ECO:0000318"/>
    <property type="project" value="GO_Central"/>
</dbReference>
<evidence type="ECO:0000256" key="2">
    <source>
        <dbReference type="ARBA" id="ARBA00022448"/>
    </source>
</evidence>
<dbReference type="GeneID" id="20215100"/>
<keyword evidence="7" id="KW-0769">Symport</keyword>
<reference evidence="21" key="3">
    <citation type="submission" date="2015-06" db="UniProtKB">
        <authorList>
            <consortium name="EnsemblMetazoa"/>
        </authorList>
    </citation>
    <scope>IDENTIFICATION</scope>
</reference>
<dbReference type="NCBIfam" id="TIGR00930">
    <property type="entry name" value="2a30"/>
    <property type="match status" value="1"/>
</dbReference>
<dbReference type="GO" id="GO:0007268">
    <property type="term" value="P:chemical synaptic transmission"/>
    <property type="evidence" value="ECO:0000318"/>
    <property type="project" value="GO_Central"/>
</dbReference>
<dbReference type="STRING" id="6412.T1G202"/>
<accession>T1G202</accession>
<keyword evidence="6 17" id="KW-0812">Transmembrane</keyword>
<feature type="transmembrane region" description="Helical" evidence="17">
    <location>
        <begin position="333"/>
        <end position="359"/>
    </location>
</feature>
<dbReference type="eggNOG" id="KOG2082">
    <property type="taxonomic scope" value="Eukaryota"/>
</dbReference>
<feature type="compositionally biased region" description="Basic and acidic residues" evidence="16">
    <location>
        <begin position="215"/>
        <end position="224"/>
    </location>
</feature>
<keyword evidence="4" id="KW-0633">Potassium transport</keyword>
<dbReference type="HOGENOM" id="CLU_001883_1_2_1"/>
<dbReference type="FunCoup" id="T1G202">
    <property type="interactions" value="436"/>
</dbReference>
<evidence type="ECO:0000313" key="21">
    <source>
        <dbReference type="EnsemblMetazoa" id="HelroP75089"/>
    </source>
</evidence>
<feature type="domain" description="SLC12A transporter C-terminal" evidence="19">
    <location>
        <begin position="592"/>
        <end position="709"/>
    </location>
</feature>
<feature type="transmembrane region" description="Helical" evidence="17">
    <location>
        <begin position="294"/>
        <end position="313"/>
    </location>
</feature>
<evidence type="ECO:0000256" key="9">
    <source>
        <dbReference type="ARBA" id="ARBA00022989"/>
    </source>
</evidence>
<proteinExistence type="inferred from homology"/>
<feature type="transmembrane region" description="Helical" evidence="17">
    <location>
        <begin position="462"/>
        <end position="483"/>
    </location>
</feature>
<dbReference type="InterPro" id="IPR004842">
    <property type="entry name" value="SLC12A_fam"/>
</dbReference>
<feature type="transmembrane region" description="Helical" evidence="17">
    <location>
        <begin position="251"/>
        <end position="273"/>
    </location>
</feature>
<feature type="region of interest" description="Disordered" evidence="16">
    <location>
        <begin position="202"/>
        <end position="224"/>
    </location>
</feature>
<evidence type="ECO:0008006" key="23">
    <source>
        <dbReference type="Google" id="ProtNLM"/>
    </source>
</evidence>
<dbReference type="PANTHER" id="PTHR11827">
    <property type="entry name" value="SOLUTE CARRIER FAMILY 12, CATION COTRANSPORTERS"/>
    <property type="match status" value="1"/>
</dbReference>
<evidence type="ECO:0000313" key="22">
    <source>
        <dbReference type="Proteomes" id="UP000015101"/>
    </source>
</evidence>
<evidence type="ECO:0000256" key="13">
    <source>
        <dbReference type="ARBA" id="ARBA00023214"/>
    </source>
</evidence>
<feature type="transmembrane region" description="Helical" evidence="17">
    <location>
        <begin position="88"/>
        <end position="115"/>
    </location>
</feature>
<dbReference type="EMBL" id="AMQM01003389">
    <property type="status" value="NOT_ANNOTATED_CDS"/>
    <property type="molecule type" value="Genomic_DNA"/>
</dbReference>
<evidence type="ECO:0000256" key="10">
    <source>
        <dbReference type="ARBA" id="ARBA00023065"/>
    </source>
</evidence>
<evidence type="ECO:0000256" key="15">
    <source>
        <dbReference type="ARBA" id="ARBA00047825"/>
    </source>
</evidence>
<dbReference type="KEGG" id="hro:HELRODRAFT_75089"/>
<feature type="transmembrane region" description="Helical" evidence="17">
    <location>
        <begin position="38"/>
        <end position="67"/>
    </location>
</feature>
<dbReference type="CTD" id="20215100"/>
<gene>
    <name evidence="21" type="primary">20215100</name>
    <name evidence="20" type="ORF">HELRODRAFT_75089</name>
</gene>
<dbReference type="InterPro" id="IPR018491">
    <property type="entry name" value="SLC12_C"/>
</dbReference>
<comment type="subcellular location">
    <subcellularLocation>
        <location evidence="1">Cell membrane</location>
        <topology evidence="1">Multi-pass membrane protein</topology>
    </subcellularLocation>
</comment>
<evidence type="ECO:0000256" key="7">
    <source>
        <dbReference type="ARBA" id="ARBA00022847"/>
    </source>
</evidence>
<feature type="compositionally biased region" description="Low complexity" evidence="16">
    <location>
        <begin position="810"/>
        <end position="861"/>
    </location>
</feature>
<dbReference type="GO" id="GO:0005886">
    <property type="term" value="C:plasma membrane"/>
    <property type="evidence" value="ECO:0000318"/>
    <property type="project" value="GO_Central"/>
</dbReference>
<dbReference type="Pfam" id="PF03522">
    <property type="entry name" value="SLC12"/>
    <property type="match status" value="2"/>
</dbReference>
<dbReference type="PANTHER" id="PTHR11827:SF73">
    <property type="entry name" value="KAZACHOC, ISOFORM G"/>
    <property type="match status" value="1"/>
</dbReference>
<dbReference type="InParanoid" id="T1G202"/>
<evidence type="ECO:0000256" key="5">
    <source>
        <dbReference type="ARBA" id="ARBA00022553"/>
    </source>
</evidence>
<feature type="transmembrane region" description="Helical" evidence="17">
    <location>
        <begin position="12"/>
        <end position="32"/>
    </location>
</feature>
<organism evidence="21 22">
    <name type="scientific">Helobdella robusta</name>
    <name type="common">Californian leech</name>
    <dbReference type="NCBI Taxonomy" id="6412"/>
    <lineage>
        <taxon>Eukaryota</taxon>
        <taxon>Metazoa</taxon>
        <taxon>Spiralia</taxon>
        <taxon>Lophotrochozoa</taxon>
        <taxon>Annelida</taxon>
        <taxon>Clitellata</taxon>
        <taxon>Hirudinea</taxon>
        <taxon>Rhynchobdellida</taxon>
        <taxon>Glossiphoniidae</taxon>
        <taxon>Helobdella</taxon>
    </lineage>
</organism>
<keyword evidence="9 17" id="KW-1133">Transmembrane helix</keyword>
<dbReference type="GO" id="GO:0045202">
    <property type="term" value="C:synapse"/>
    <property type="evidence" value="ECO:0007669"/>
    <property type="project" value="GOC"/>
</dbReference>
<keyword evidence="3" id="KW-1003">Cell membrane</keyword>
<dbReference type="OrthoDB" id="2020542at2759"/>
<evidence type="ECO:0000313" key="20">
    <source>
        <dbReference type="EMBL" id="ESO08064.1"/>
    </source>
</evidence>
<evidence type="ECO:0000256" key="17">
    <source>
        <dbReference type="SAM" id="Phobius"/>
    </source>
</evidence>
<comment type="catalytic activity">
    <reaction evidence="15">
        <text>K(+)(in) + chloride(in) = K(+)(out) + chloride(out)</text>
        <dbReference type="Rhea" id="RHEA:72427"/>
        <dbReference type="ChEBI" id="CHEBI:17996"/>
        <dbReference type="ChEBI" id="CHEBI:29103"/>
    </reaction>
</comment>
<evidence type="ECO:0000256" key="1">
    <source>
        <dbReference type="ARBA" id="ARBA00004651"/>
    </source>
</evidence>
<dbReference type="Pfam" id="PF00324">
    <property type="entry name" value="AA_permease"/>
    <property type="match status" value="2"/>
</dbReference>
<dbReference type="Gene3D" id="1.20.1740.10">
    <property type="entry name" value="Amino acid/polyamine transporter I"/>
    <property type="match status" value="1"/>
</dbReference>
<keyword evidence="12" id="KW-0325">Glycoprotein</keyword>
<evidence type="ECO:0000256" key="14">
    <source>
        <dbReference type="ARBA" id="ARBA00046331"/>
    </source>
</evidence>
<evidence type="ECO:0000259" key="18">
    <source>
        <dbReference type="Pfam" id="PF00324"/>
    </source>
</evidence>
<dbReference type="RefSeq" id="XP_009013853.1">
    <property type="nucleotide sequence ID" value="XM_009015605.1"/>
</dbReference>
<comment type="similarity">
    <text evidence="14">Belongs to the SLC12A transporter family. K/Cl co-transporter subfamily.</text>
</comment>
<sequence length="945" mass="104948">PAQKLGTMLGVFLPCVQNIFGVILFIRMVWIVGTAGWLQAFVLVSMCCCCTLTTSISLSTIATNGVVSSGGCYFMISRALGPEFGGAVGFLFYLGTTVASSMYIVGAVEIFLQYIAPQLSIFGSMNVPANAYNNYRVYGTGLLLFMFACVFVGVRFVSKFAPVALACVLGSLFCVYVGILRADPSRGPQYVLWWGFRSGKKRNIRSSSSESSDNDDNKDPRTKEELERDCDYFMKNNVTKKPGIPGLKSGMFFGSFVRSFVYLFAGLFVHSRYGVKDNRVGSYDEKGVRARGDIVCDITSSFLLLIGIFFPSVTGIMAGSNRSGDLEDAQRSIPIGTIGAVTFTSTVYLSCLLCFAACVDGDLLRDKFGESIGGGLIVAHLAWPNPWVITIGAFLSTCGAGLQSLVGAPRLLQAISSDGIIPFLDKFSTTSSKGEPIRALLLTATIAELGVLLANVDIIAPIITMFFLMCYCFTNLACAVQTILHSPNWRPRFKLYHWALSSFGVVLCLALMLMSSWPYTIAAICLAAFLYKYIEFKGAEKEWGDGVRGLSMSAARFALLRLEEGNVHVKNFRPQLLVLFKLDSNLQPKYRKLLTFASQLKAGKGLTLVATVLQGSDAMAGHVVSDVKNRMNELMKKEKSKGFCDVLVTQDKAEGISFFIQAAGLGGLRHNTVLLNWPSRWKKHRKRNRIFVETLKLIIDRQLAVMLLKGIDRFPDNSDKVSGYIDVWWIVHDGGLLMLLPFLLTQNRVWKNCKLRIFTVSQLNDNSMQIQKDLETFMYHLRIPAEVHVVEMTEKDIKTYSYEQTLSRFKNNNNNNNDNTNNNNNYDNNKNNNNNNNNNVISTINNSNNNNLTRPTSSSSSNVKLVNSLRAKEQSVKRLETAMRLNEMMKEKSKEARLVVINLPGIPKLLGEHRHYMEFLDALTEGLEMVLMVRGGGREVITIFS</sequence>
<feature type="domain" description="Amino acid permease/ SLC12A" evidence="18">
    <location>
        <begin position="297"/>
        <end position="577"/>
    </location>
</feature>
<evidence type="ECO:0000256" key="11">
    <source>
        <dbReference type="ARBA" id="ARBA00023136"/>
    </source>
</evidence>
<dbReference type="GO" id="GO:1990573">
    <property type="term" value="P:potassium ion import across plasma membrane"/>
    <property type="evidence" value="ECO:0000318"/>
    <property type="project" value="GO_Central"/>
</dbReference>
<evidence type="ECO:0000256" key="3">
    <source>
        <dbReference type="ARBA" id="ARBA00022475"/>
    </source>
</evidence>
<feature type="domain" description="Amino acid permease/ SLC12A" evidence="18">
    <location>
        <begin position="10"/>
        <end position="195"/>
    </location>
</feature>
<dbReference type="GO" id="GO:0055075">
    <property type="term" value="P:potassium ion homeostasis"/>
    <property type="evidence" value="ECO:0000318"/>
    <property type="project" value="GO_Central"/>
</dbReference>
<dbReference type="InterPro" id="IPR004841">
    <property type="entry name" value="AA-permease/SLC12A_dom"/>
</dbReference>
<dbReference type="PRINTS" id="PR01081">
    <property type="entry name" value="KCLTRNSPORT"/>
</dbReference>
<dbReference type="Proteomes" id="UP000015101">
    <property type="component" value="Unassembled WGS sequence"/>
</dbReference>
<keyword evidence="11 17" id="KW-0472">Membrane</keyword>